<feature type="transmembrane region" description="Helical" evidence="1">
    <location>
        <begin position="325"/>
        <end position="349"/>
    </location>
</feature>
<feature type="transmembrane region" description="Helical" evidence="1">
    <location>
        <begin position="38"/>
        <end position="63"/>
    </location>
</feature>
<name>A6DR86_9BACT</name>
<evidence type="ECO:0008006" key="4">
    <source>
        <dbReference type="Google" id="ProtNLM"/>
    </source>
</evidence>
<keyword evidence="1" id="KW-1133">Transmembrane helix</keyword>
<protein>
    <recommendedName>
        <fullName evidence="4">DUF4129 domain-containing protein</fullName>
    </recommendedName>
</protein>
<dbReference type="Proteomes" id="UP000004947">
    <property type="component" value="Unassembled WGS sequence"/>
</dbReference>
<sequence length="484" mass="56809">MGRSLLKKNLLSFYKPWLALTIPYTLLLFLLFKDYPFWGFFVFWFFLPIFERVIIFDLSRIIFGETPSVKHSLKEFPKELKKGFFSLHFMWRFTFSRAFMMPIWQLEGLKGASRKKRLRVLSGSSTSSNCAWNGVMYLHIEQLVAAGILTICYLFVPVEVKGDIPSKIFDLDSFVYWLEQLPTWLSFFVYLVTALSMVLIRPFYVAGGFTLYICRRMVLEGWDIELQFRSLADRIKEKSMLTNKIVPLLIMAFIFLCPSPVQAQSSEVDRELETIMADEEFNEYKNVKKREFKDIDASFLDWLFDGSNQEEQEESDFDWVSMAGFFKGLFICLMAGALIWLIWKIIVIVMDERKLEYRTPKTTKEVIKFMGMDLSEDSLPDDIAKEVTSLLQKGDVRGAISLLYRGSVFQLLEAGMKLRSSDTEMDCLRRVESLGEKDKKYFFKDLTNIWLKAAYAHDLPEKNRCEELCKRWQQLFEKREEVQA</sequence>
<gene>
    <name evidence="2" type="ORF">LNTAR_01462</name>
</gene>
<organism evidence="2 3">
    <name type="scientific">Lentisphaera araneosa HTCC2155</name>
    <dbReference type="NCBI Taxonomy" id="313628"/>
    <lineage>
        <taxon>Bacteria</taxon>
        <taxon>Pseudomonadati</taxon>
        <taxon>Lentisphaerota</taxon>
        <taxon>Lentisphaeria</taxon>
        <taxon>Lentisphaerales</taxon>
        <taxon>Lentisphaeraceae</taxon>
        <taxon>Lentisphaera</taxon>
    </lineage>
</organism>
<feature type="transmembrane region" description="Helical" evidence="1">
    <location>
        <begin position="12"/>
        <end position="32"/>
    </location>
</feature>
<keyword evidence="1" id="KW-0812">Transmembrane</keyword>
<dbReference type="EMBL" id="ABCK01000023">
    <property type="protein sequence ID" value="EDM25833.1"/>
    <property type="molecule type" value="Genomic_DNA"/>
</dbReference>
<accession>A6DR86</accession>
<dbReference type="AlphaFoldDB" id="A6DR86"/>
<dbReference type="STRING" id="313628.LNTAR_01462"/>
<dbReference type="eggNOG" id="ENOG502Z8D2">
    <property type="taxonomic scope" value="Bacteria"/>
</dbReference>
<proteinExistence type="predicted"/>
<keyword evidence="3" id="KW-1185">Reference proteome</keyword>
<evidence type="ECO:0000313" key="3">
    <source>
        <dbReference type="Proteomes" id="UP000004947"/>
    </source>
</evidence>
<feature type="transmembrane region" description="Helical" evidence="1">
    <location>
        <begin position="245"/>
        <end position="263"/>
    </location>
</feature>
<evidence type="ECO:0000256" key="1">
    <source>
        <dbReference type="SAM" id="Phobius"/>
    </source>
</evidence>
<comment type="caution">
    <text evidence="2">The sequence shown here is derived from an EMBL/GenBank/DDBJ whole genome shotgun (WGS) entry which is preliminary data.</text>
</comment>
<keyword evidence="1" id="KW-0472">Membrane</keyword>
<feature type="transmembrane region" description="Helical" evidence="1">
    <location>
        <begin position="187"/>
        <end position="214"/>
    </location>
</feature>
<reference evidence="2 3" key="1">
    <citation type="journal article" date="2010" name="J. Bacteriol.">
        <title>Genome sequence of Lentisphaera araneosa HTCC2155T, the type species of the order Lentisphaerales in the phylum Lentisphaerae.</title>
        <authorList>
            <person name="Thrash J.C."/>
            <person name="Cho J.C."/>
            <person name="Vergin K.L."/>
            <person name="Morris R.M."/>
            <person name="Giovannoni S.J."/>
        </authorList>
    </citation>
    <scope>NUCLEOTIDE SEQUENCE [LARGE SCALE GENOMIC DNA]</scope>
    <source>
        <strain evidence="2 3">HTCC2155</strain>
    </source>
</reference>
<evidence type="ECO:0000313" key="2">
    <source>
        <dbReference type="EMBL" id="EDM25833.1"/>
    </source>
</evidence>